<evidence type="ECO:0000313" key="4">
    <source>
        <dbReference type="EnsemblPlants" id="Zm00001eb102460_P001"/>
    </source>
</evidence>
<evidence type="ECO:0000313" key="3">
    <source>
        <dbReference type="EMBL" id="ONM22782.1"/>
    </source>
</evidence>
<feature type="region of interest" description="Disordered" evidence="1">
    <location>
        <begin position="110"/>
        <end position="131"/>
    </location>
</feature>
<feature type="transmembrane region" description="Helical" evidence="2">
    <location>
        <begin position="48"/>
        <end position="68"/>
    </location>
</feature>
<dbReference type="FunCoup" id="A0A1D6ESU8">
    <property type="interactions" value="1726"/>
</dbReference>
<evidence type="ECO:0000256" key="1">
    <source>
        <dbReference type="SAM" id="MobiDB-lite"/>
    </source>
</evidence>
<dbReference type="IntAct" id="A0A1D6ESU8">
    <property type="interactions" value="2"/>
</dbReference>
<dbReference type="PaxDb" id="4577-AC211164.5_FGP003"/>
<reference evidence="3 5" key="1">
    <citation type="submission" date="2015-12" db="EMBL/GenBank/DDBJ databases">
        <title>Update maize B73 reference genome by single molecule sequencing technologies.</title>
        <authorList>
            <consortium name="Maize Genome Sequencing Project"/>
            <person name="Ware D."/>
        </authorList>
    </citation>
    <scope>NUCLEOTIDE SEQUENCE [LARGE SCALE GENOMIC DNA]</scope>
    <source>
        <strain evidence="5">cv. B73</strain>
        <tissue evidence="3">Seedling</tissue>
    </source>
</reference>
<evidence type="ECO:0000313" key="5">
    <source>
        <dbReference type="Proteomes" id="UP000007305"/>
    </source>
</evidence>
<keyword evidence="2" id="KW-0472">Membrane</keyword>
<dbReference type="PANTHER" id="PTHR34781:SF2">
    <property type="entry name" value="TRANSMEMBRANE PROTEIN"/>
    <property type="match status" value="1"/>
</dbReference>
<dbReference type="Proteomes" id="UP000007305">
    <property type="component" value="Chromosome 2"/>
</dbReference>
<keyword evidence="5" id="KW-1185">Reference proteome</keyword>
<sequence length="131" mass="14156">MRPASDAHQSRLLYELCALLLTVLRASPDDGAVARPLLPRHVTPAGVASMLLGASMALMLCGSVTFMLGFFLMPWVVGLGFLFLFVGFITNLSGIWRDIILWPSVACSASDSPKEAPSPWHMFSKPSSMST</sequence>
<dbReference type="PANTHER" id="PTHR34781">
    <property type="entry name" value="TRANSMEMBRANE PROTEIN"/>
    <property type="match status" value="1"/>
</dbReference>
<evidence type="ECO:0000256" key="2">
    <source>
        <dbReference type="SAM" id="Phobius"/>
    </source>
</evidence>
<dbReference type="EnsemblPlants" id="Zm00001eb102460_T001">
    <property type="protein sequence ID" value="Zm00001eb102460_P001"/>
    <property type="gene ID" value="Zm00001eb102460"/>
</dbReference>
<dbReference type="EMBL" id="CM007648">
    <property type="protein sequence ID" value="ONM22782.1"/>
    <property type="molecule type" value="Genomic_DNA"/>
</dbReference>
<feature type="transmembrane region" description="Helical" evidence="2">
    <location>
        <begin position="75"/>
        <end position="96"/>
    </location>
</feature>
<dbReference type="eggNOG" id="ENOG502S1AB">
    <property type="taxonomic scope" value="Eukaryota"/>
</dbReference>
<proteinExistence type="predicted"/>
<dbReference type="AlphaFoldDB" id="A0A1D6ESU8"/>
<reference evidence="4" key="2">
    <citation type="submission" date="2019-07" db="EMBL/GenBank/DDBJ databases">
        <authorList>
            <person name="Seetharam A."/>
            <person name="Woodhouse M."/>
            <person name="Cannon E."/>
        </authorList>
    </citation>
    <scope>NUCLEOTIDE SEQUENCE [LARGE SCALE GENOMIC DNA]</scope>
    <source>
        <strain evidence="4">cv. B73</strain>
    </source>
</reference>
<dbReference type="Gramene" id="Zm00001eb102460_T001">
    <property type="protein sequence ID" value="Zm00001eb102460_P001"/>
    <property type="gene ID" value="Zm00001eb102460"/>
</dbReference>
<protein>
    <submittedName>
        <fullName evidence="3 4">Uncharacterized protein</fullName>
    </submittedName>
</protein>
<gene>
    <name evidence="3" type="ORF">ZEAMMB73_Zm00001d006096</name>
</gene>
<keyword evidence="2" id="KW-0812">Transmembrane</keyword>
<reference evidence="4" key="3">
    <citation type="submission" date="2021-05" db="UniProtKB">
        <authorList>
            <consortium name="EnsemblPlants"/>
        </authorList>
    </citation>
    <scope>IDENTIFICATION</scope>
    <source>
        <strain evidence="4">cv. B73</strain>
    </source>
</reference>
<keyword evidence="2" id="KW-1133">Transmembrane helix</keyword>
<dbReference type="OMA" id="NHRHQDQ"/>
<accession>A0A1D6ESU8</accession>
<name>A0A1D6ESU8_MAIZE</name>
<dbReference type="ExpressionAtlas" id="A0A1D6ESU8">
    <property type="expression patterns" value="baseline and differential"/>
</dbReference>
<organism evidence="3">
    <name type="scientific">Zea mays</name>
    <name type="common">Maize</name>
    <dbReference type="NCBI Taxonomy" id="4577"/>
    <lineage>
        <taxon>Eukaryota</taxon>
        <taxon>Viridiplantae</taxon>
        <taxon>Streptophyta</taxon>
        <taxon>Embryophyta</taxon>
        <taxon>Tracheophyta</taxon>
        <taxon>Spermatophyta</taxon>
        <taxon>Magnoliopsida</taxon>
        <taxon>Liliopsida</taxon>
        <taxon>Poales</taxon>
        <taxon>Poaceae</taxon>
        <taxon>PACMAD clade</taxon>
        <taxon>Panicoideae</taxon>
        <taxon>Andropogonodae</taxon>
        <taxon>Andropogoneae</taxon>
        <taxon>Tripsacinae</taxon>
        <taxon>Zea</taxon>
    </lineage>
</organism>